<reference evidence="1" key="1">
    <citation type="submission" date="2021-02" db="EMBL/GenBank/DDBJ databases">
        <authorList>
            <consortium name="DOE Joint Genome Institute"/>
            <person name="Ahrendt S."/>
            <person name="Looney B.P."/>
            <person name="Miyauchi S."/>
            <person name="Morin E."/>
            <person name="Drula E."/>
            <person name="Courty P.E."/>
            <person name="Chicoki N."/>
            <person name="Fauchery L."/>
            <person name="Kohler A."/>
            <person name="Kuo A."/>
            <person name="Labutti K."/>
            <person name="Pangilinan J."/>
            <person name="Lipzen A."/>
            <person name="Riley R."/>
            <person name="Andreopoulos W."/>
            <person name="He G."/>
            <person name="Johnson J."/>
            <person name="Barry K.W."/>
            <person name="Grigoriev I.V."/>
            <person name="Nagy L."/>
            <person name="Hibbett D."/>
            <person name="Henrissat B."/>
            <person name="Matheny P.B."/>
            <person name="Labbe J."/>
            <person name="Martin F."/>
        </authorList>
    </citation>
    <scope>NUCLEOTIDE SEQUENCE</scope>
    <source>
        <strain evidence="1">EC-137</strain>
    </source>
</reference>
<dbReference type="EMBL" id="MU273513">
    <property type="protein sequence ID" value="KAI0033717.1"/>
    <property type="molecule type" value="Genomic_DNA"/>
</dbReference>
<protein>
    <submittedName>
        <fullName evidence="1">Uncharacterized protein</fullName>
    </submittedName>
</protein>
<gene>
    <name evidence="1" type="ORF">K488DRAFT_16610</name>
</gene>
<evidence type="ECO:0000313" key="2">
    <source>
        <dbReference type="Proteomes" id="UP000814128"/>
    </source>
</evidence>
<organism evidence="1 2">
    <name type="scientific">Vararia minispora EC-137</name>
    <dbReference type="NCBI Taxonomy" id="1314806"/>
    <lineage>
        <taxon>Eukaryota</taxon>
        <taxon>Fungi</taxon>
        <taxon>Dikarya</taxon>
        <taxon>Basidiomycota</taxon>
        <taxon>Agaricomycotina</taxon>
        <taxon>Agaricomycetes</taxon>
        <taxon>Russulales</taxon>
        <taxon>Lachnocladiaceae</taxon>
        <taxon>Vararia</taxon>
    </lineage>
</organism>
<evidence type="ECO:0000313" key="1">
    <source>
        <dbReference type="EMBL" id="KAI0033717.1"/>
    </source>
</evidence>
<feature type="non-terminal residue" evidence="1">
    <location>
        <position position="1"/>
    </location>
</feature>
<accession>A0ACB8QPV7</accession>
<comment type="caution">
    <text evidence="1">The sequence shown here is derived from an EMBL/GenBank/DDBJ whole genome shotgun (WGS) entry which is preliminary data.</text>
</comment>
<name>A0ACB8QPV7_9AGAM</name>
<dbReference type="Proteomes" id="UP000814128">
    <property type="component" value="Unassembled WGS sequence"/>
</dbReference>
<sequence>CTRWFVPLLILPIPSTQPYFLLVLILSLFVHARPCFYCILLLSALFVSSCHWSPVPLDTPLSRPFIQPWGNATTFGEALQLPIFKSLPEEHPPTTIRFLDRCWCDITIKGLFEPFDILAWELASVRK</sequence>
<feature type="non-terminal residue" evidence="1">
    <location>
        <position position="127"/>
    </location>
</feature>
<keyword evidence="2" id="KW-1185">Reference proteome</keyword>
<reference evidence="1" key="2">
    <citation type="journal article" date="2022" name="New Phytol.">
        <title>Evolutionary transition to the ectomycorrhizal habit in the genomes of a hyperdiverse lineage of mushroom-forming fungi.</title>
        <authorList>
            <person name="Looney B."/>
            <person name="Miyauchi S."/>
            <person name="Morin E."/>
            <person name="Drula E."/>
            <person name="Courty P.E."/>
            <person name="Kohler A."/>
            <person name="Kuo A."/>
            <person name="LaButti K."/>
            <person name="Pangilinan J."/>
            <person name="Lipzen A."/>
            <person name="Riley R."/>
            <person name="Andreopoulos W."/>
            <person name="He G."/>
            <person name="Johnson J."/>
            <person name="Nolan M."/>
            <person name="Tritt A."/>
            <person name="Barry K.W."/>
            <person name="Grigoriev I.V."/>
            <person name="Nagy L.G."/>
            <person name="Hibbett D."/>
            <person name="Henrissat B."/>
            <person name="Matheny P.B."/>
            <person name="Labbe J."/>
            <person name="Martin F.M."/>
        </authorList>
    </citation>
    <scope>NUCLEOTIDE SEQUENCE</scope>
    <source>
        <strain evidence="1">EC-137</strain>
    </source>
</reference>
<proteinExistence type="predicted"/>